<keyword evidence="5 6" id="KW-0472">Membrane</keyword>
<accession>A0A645FS07</accession>
<dbReference type="Pfam" id="PF02687">
    <property type="entry name" value="FtsX"/>
    <property type="match status" value="1"/>
</dbReference>
<dbReference type="EMBL" id="VSSQ01063131">
    <property type="protein sequence ID" value="MPN16209.1"/>
    <property type="molecule type" value="Genomic_DNA"/>
</dbReference>
<evidence type="ECO:0000256" key="1">
    <source>
        <dbReference type="ARBA" id="ARBA00004651"/>
    </source>
</evidence>
<feature type="transmembrane region" description="Helical" evidence="6">
    <location>
        <begin position="195"/>
        <end position="213"/>
    </location>
</feature>
<reference evidence="8" key="1">
    <citation type="submission" date="2019-08" db="EMBL/GenBank/DDBJ databases">
        <authorList>
            <person name="Kucharzyk K."/>
            <person name="Murdoch R.W."/>
            <person name="Higgins S."/>
            <person name="Loffler F."/>
        </authorList>
    </citation>
    <scope>NUCLEOTIDE SEQUENCE</scope>
</reference>
<dbReference type="PANTHER" id="PTHR30287">
    <property type="entry name" value="MEMBRANE COMPONENT OF PREDICTED ABC SUPERFAMILY METABOLITE UPTAKE TRANSPORTER"/>
    <property type="match status" value="1"/>
</dbReference>
<name>A0A645FS07_9ZZZZ</name>
<keyword evidence="3 6" id="KW-0812">Transmembrane</keyword>
<proteinExistence type="predicted"/>
<evidence type="ECO:0000256" key="2">
    <source>
        <dbReference type="ARBA" id="ARBA00022475"/>
    </source>
</evidence>
<keyword evidence="4 6" id="KW-1133">Transmembrane helix</keyword>
<evidence type="ECO:0000313" key="8">
    <source>
        <dbReference type="EMBL" id="MPN16209.1"/>
    </source>
</evidence>
<evidence type="ECO:0000256" key="5">
    <source>
        <dbReference type="ARBA" id="ARBA00023136"/>
    </source>
</evidence>
<sequence length="230" mass="25775">MTRKLAELMHVKAGDTVNLKRSGNSYYPVKIIKIVYMPSSQGIYMTDSYWQEIGEKYSPTSVLVKWTHKDNDFLNSDYVASYTDRKTQKSDFESNLSAIFGTSFLLILSGAILAFVVLYNMGMLNFAERVRDLATLEVLGFHQKEIRPLVLMENLFSTIIGIFLGIPIGKILANTIAGGFGDDFDLISHVTVDRILIAALITLIFAAIVNHVVRKKIKSIDMLQALKSVE</sequence>
<evidence type="ECO:0000256" key="6">
    <source>
        <dbReference type="SAM" id="Phobius"/>
    </source>
</evidence>
<dbReference type="InterPro" id="IPR038766">
    <property type="entry name" value="Membrane_comp_ABC_pdt"/>
</dbReference>
<comment type="subcellular location">
    <subcellularLocation>
        <location evidence="1">Cell membrane</location>
        <topology evidence="1">Multi-pass membrane protein</topology>
    </subcellularLocation>
</comment>
<evidence type="ECO:0000259" key="7">
    <source>
        <dbReference type="Pfam" id="PF02687"/>
    </source>
</evidence>
<dbReference type="AlphaFoldDB" id="A0A645FS07"/>
<dbReference type="InterPro" id="IPR003838">
    <property type="entry name" value="ABC3_permease_C"/>
</dbReference>
<feature type="domain" description="ABC3 transporter permease C-terminal" evidence="7">
    <location>
        <begin position="105"/>
        <end position="209"/>
    </location>
</feature>
<evidence type="ECO:0000256" key="3">
    <source>
        <dbReference type="ARBA" id="ARBA00022692"/>
    </source>
</evidence>
<comment type="caution">
    <text evidence="8">The sequence shown here is derived from an EMBL/GenBank/DDBJ whole genome shotgun (WGS) entry which is preliminary data.</text>
</comment>
<dbReference type="PANTHER" id="PTHR30287:SF1">
    <property type="entry name" value="INNER MEMBRANE PROTEIN"/>
    <property type="match status" value="1"/>
</dbReference>
<feature type="transmembrane region" description="Helical" evidence="6">
    <location>
        <begin position="154"/>
        <end position="175"/>
    </location>
</feature>
<organism evidence="8">
    <name type="scientific">bioreactor metagenome</name>
    <dbReference type="NCBI Taxonomy" id="1076179"/>
    <lineage>
        <taxon>unclassified sequences</taxon>
        <taxon>metagenomes</taxon>
        <taxon>ecological metagenomes</taxon>
    </lineage>
</organism>
<protein>
    <recommendedName>
        <fullName evidence="7">ABC3 transporter permease C-terminal domain-containing protein</fullName>
    </recommendedName>
</protein>
<feature type="transmembrane region" description="Helical" evidence="6">
    <location>
        <begin position="98"/>
        <end position="119"/>
    </location>
</feature>
<dbReference type="GO" id="GO:0005886">
    <property type="term" value="C:plasma membrane"/>
    <property type="evidence" value="ECO:0007669"/>
    <property type="project" value="UniProtKB-SubCell"/>
</dbReference>
<evidence type="ECO:0000256" key="4">
    <source>
        <dbReference type="ARBA" id="ARBA00022989"/>
    </source>
</evidence>
<gene>
    <name evidence="8" type="ORF">SDC9_163547</name>
</gene>
<keyword evidence="2" id="KW-1003">Cell membrane</keyword>